<dbReference type="Gene3D" id="3.30.470.20">
    <property type="entry name" value="ATP-grasp fold, B domain"/>
    <property type="match status" value="1"/>
</dbReference>
<keyword evidence="11" id="KW-1185">Reference proteome</keyword>
<evidence type="ECO:0000256" key="7">
    <source>
        <dbReference type="ARBA" id="ARBA00048475"/>
    </source>
</evidence>
<dbReference type="Proteomes" id="UP000317243">
    <property type="component" value="Unassembled WGS sequence"/>
</dbReference>
<evidence type="ECO:0000256" key="1">
    <source>
        <dbReference type="ARBA" id="ARBA00004672"/>
    </source>
</evidence>
<dbReference type="InterPro" id="IPR018236">
    <property type="entry name" value="SAICAR_synthetase_CS"/>
</dbReference>
<dbReference type="NCBIfam" id="NF010568">
    <property type="entry name" value="PRK13961.1"/>
    <property type="match status" value="1"/>
</dbReference>
<evidence type="ECO:0000256" key="6">
    <source>
        <dbReference type="ARBA" id="ARBA00022840"/>
    </source>
</evidence>
<reference evidence="10 11" key="1">
    <citation type="submission" date="2019-02" db="EMBL/GenBank/DDBJ databases">
        <title>Deep-cultivation of Planctomycetes and their phenomic and genomic characterization uncovers novel biology.</title>
        <authorList>
            <person name="Wiegand S."/>
            <person name="Jogler M."/>
            <person name="Boedeker C."/>
            <person name="Pinto D."/>
            <person name="Vollmers J."/>
            <person name="Rivas-Marin E."/>
            <person name="Kohn T."/>
            <person name="Peeters S.H."/>
            <person name="Heuer A."/>
            <person name="Rast P."/>
            <person name="Oberbeckmann S."/>
            <person name="Bunk B."/>
            <person name="Jeske O."/>
            <person name="Meyerdierks A."/>
            <person name="Storesund J.E."/>
            <person name="Kallscheuer N."/>
            <person name="Luecker S."/>
            <person name="Lage O.M."/>
            <person name="Pohl T."/>
            <person name="Merkel B.J."/>
            <person name="Hornburger P."/>
            <person name="Mueller R.-W."/>
            <person name="Bruemmer F."/>
            <person name="Labrenz M."/>
            <person name="Spormann A.M."/>
            <person name="Op Den Camp H."/>
            <person name="Overmann J."/>
            <person name="Amann R."/>
            <person name="Jetten M.S.M."/>
            <person name="Mascher T."/>
            <person name="Medema M.H."/>
            <person name="Devos D.P."/>
            <person name="Kaster A.-K."/>
            <person name="Ovreas L."/>
            <person name="Rohde M."/>
            <person name="Galperin M.Y."/>
            <person name="Jogler C."/>
        </authorList>
    </citation>
    <scope>NUCLEOTIDE SEQUENCE [LARGE SCALE GENOMIC DNA]</scope>
    <source>
        <strain evidence="10 11">KOR42</strain>
    </source>
</reference>
<keyword evidence="3 8" id="KW-0436">Ligase</keyword>
<keyword evidence="6 8" id="KW-0067">ATP-binding</keyword>
<name>A0A5C5WGE3_9PLAN</name>
<accession>A0A5C5WGE3</accession>
<dbReference type="OrthoDB" id="9801549at2"/>
<dbReference type="GO" id="GO:0005524">
    <property type="term" value="F:ATP binding"/>
    <property type="evidence" value="ECO:0007669"/>
    <property type="project" value="UniProtKB-KW"/>
</dbReference>
<dbReference type="GO" id="GO:0004639">
    <property type="term" value="F:phosphoribosylaminoimidazolesuccinocarboxamide synthase activity"/>
    <property type="evidence" value="ECO:0007669"/>
    <property type="project" value="UniProtKB-UniRule"/>
</dbReference>
<dbReference type="InterPro" id="IPR028923">
    <property type="entry name" value="SAICAR_synt/ADE2_N"/>
</dbReference>
<dbReference type="UniPathway" id="UPA00074">
    <property type="reaction ID" value="UER00131"/>
</dbReference>
<sequence>MPHPPVVSTSIPEVPVQRGKVRDIYDFGDRLLLIATDRISAFDWILPTAIADKGRVLTQISAFWFSQITLPHHLLSLDPGELPIPDGVNLEELEGRSMVVRKTKVIPVECVVRGYLEGSGWKEYQKSQTVCGEPLPPGLLQGSQLPEPIFTPATKAEQGHDENISFQQMCNLLGTNLAEDLRKKSLEIYRTAVNRAEQCGLIIADTKFEFGLIGSEVILIDEVLTPDSSRFWAKDTYEPGHAQLSFDKQFVREWLESTDWDKNSPPPELPREIVTQTRSKYIDAYEQLTGQSFAWKEA</sequence>
<dbReference type="EMBL" id="SIHI01000017">
    <property type="protein sequence ID" value="TWT49866.1"/>
    <property type="molecule type" value="Genomic_DNA"/>
</dbReference>
<dbReference type="PANTHER" id="PTHR43700">
    <property type="entry name" value="PHOSPHORIBOSYLAMINOIMIDAZOLE-SUCCINOCARBOXAMIDE SYNTHASE"/>
    <property type="match status" value="1"/>
</dbReference>
<evidence type="ECO:0000256" key="8">
    <source>
        <dbReference type="HAMAP-Rule" id="MF_00137"/>
    </source>
</evidence>
<dbReference type="FunFam" id="3.30.470.20:FF:000015">
    <property type="entry name" value="Phosphoribosylaminoimidazole-succinocarboxamide synthase"/>
    <property type="match status" value="1"/>
</dbReference>
<evidence type="ECO:0000313" key="10">
    <source>
        <dbReference type="EMBL" id="TWT49866.1"/>
    </source>
</evidence>
<evidence type="ECO:0000256" key="4">
    <source>
        <dbReference type="ARBA" id="ARBA00022741"/>
    </source>
</evidence>
<dbReference type="Gene3D" id="3.30.200.20">
    <property type="entry name" value="Phosphorylase Kinase, domain 1"/>
    <property type="match status" value="1"/>
</dbReference>
<dbReference type="SUPFAM" id="SSF56104">
    <property type="entry name" value="SAICAR synthase-like"/>
    <property type="match status" value="1"/>
</dbReference>
<dbReference type="GO" id="GO:0005737">
    <property type="term" value="C:cytoplasm"/>
    <property type="evidence" value="ECO:0007669"/>
    <property type="project" value="TreeGrafter"/>
</dbReference>
<comment type="catalytic activity">
    <reaction evidence="7 8">
        <text>5-amino-1-(5-phospho-D-ribosyl)imidazole-4-carboxylate + L-aspartate + ATP = (2S)-2-[5-amino-1-(5-phospho-beta-D-ribosyl)imidazole-4-carboxamido]succinate + ADP + phosphate + 2 H(+)</text>
        <dbReference type="Rhea" id="RHEA:22628"/>
        <dbReference type="ChEBI" id="CHEBI:15378"/>
        <dbReference type="ChEBI" id="CHEBI:29991"/>
        <dbReference type="ChEBI" id="CHEBI:30616"/>
        <dbReference type="ChEBI" id="CHEBI:43474"/>
        <dbReference type="ChEBI" id="CHEBI:58443"/>
        <dbReference type="ChEBI" id="CHEBI:77657"/>
        <dbReference type="ChEBI" id="CHEBI:456216"/>
        <dbReference type="EC" id="6.3.2.6"/>
    </reaction>
</comment>
<dbReference type="CDD" id="cd01414">
    <property type="entry name" value="SAICAR_synt_Sc"/>
    <property type="match status" value="1"/>
</dbReference>
<evidence type="ECO:0000256" key="2">
    <source>
        <dbReference type="ARBA" id="ARBA00010190"/>
    </source>
</evidence>
<dbReference type="PROSITE" id="PS01057">
    <property type="entry name" value="SAICAR_SYNTHETASE_1"/>
    <property type="match status" value="1"/>
</dbReference>
<dbReference type="AlphaFoldDB" id="A0A5C5WGE3"/>
<dbReference type="NCBIfam" id="TIGR00081">
    <property type="entry name" value="purC"/>
    <property type="match status" value="1"/>
</dbReference>
<dbReference type="PROSITE" id="PS01058">
    <property type="entry name" value="SAICAR_SYNTHETASE_2"/>
    <property type="match status" value="1"/>
</dbReference>
<gene>
    <name evidence="8 10" type="primary">purC</name>
    <name evidence="10" type="ORF">KOR42_38180</name>
</gene>
<comment type="caution">
    <text evidence="10">The sequence shown here is derived from an EMBL/GenBank/DDBJ whole genome shotgun (WGS) entry which is preliminary data.</text>
</comment>
<keyword evidence="5 8" id="KW-0658">Purine biosynthesis</keyword>
<dbReference type="Pfam" id="PF01259">
    <property type="entry name" value="SAICAR_synt"/>
    <property type="match status" value="1"/>
</dbReference>
<dbReference type="RefSeq" id="WP_146511244.1">
    <property type="nucleotide sequence ID" value="NZ_SIHI01000017.1"/>
</dbReference>
<evidence type="ECO:0000256" key="5">
    <source>
        <dbReference type="ARBA" id="ARBA00022755"/>
    </source>
</evidence>
<protein>
    <recommendedName>
        <fullName evidence="8">Phosphoribosylaminoimidazole-succinocarboxamide synthase</fullName>
        <ecNumber evidence="8">6.3.2.6</ecNumber>
    </recommendedName>
    <alternativeName>
        <fullName evidence="8">SAICAR synthetase</fullName>
    </alternativeName>
</protein>
<comment type="pathway">
    <text evidence="1 8">Purine metabolism; IMP biosynthesis via de novo pathway; 5-amino-1-(5-phospho-D-ribosyl)imidazole-4-carboxamide from 5-amino-1-(5-phospho-D-ribosyl)imidazole-4-carboxylate: step 1/2.</text>
</comment>
<organism evidence="10 11">
    <name type="scientific">Thalassoglobus neptunius</name>
    <dbReference type="NCBI Taxonomy" id="1938619"/>
    <lineage>
        <taxon>Bacteria</taxon>
        <taxon>Pseudomonadati</taxon>
        <taxon>Planctomycetota</taxon>
        <taxon>Planctomycetia</taxon>
        <taxon>Planctomycetales</taxon>
        <taxon>Planctomycetaceae</taxon>
        <taxon>Thalassoglobus</taxon>
    </lineage>
</organism>
<evidence type="ECO:0000259" key="9">
    <source>
        <dbReference type="Pfam" id="PF01259"/>
    </source>
</evidence>
<evidence type="ECO:0000313" key="11">
    <source>
        <dbReference type="Proteomes" id="UP000317243"/>
    </source>
</evidence>
<keyword evidence="4 8" id="KW-0547">Nucleotide-binding</keyword>
<evidence type="ECO:0000256" key="3">
    <source>
        <dbReference type="ARBA" id="ARBA00022598"/>
    </source>
</evidence>
<dbReference type="PANTHER" id="PTHR43700:SF1">
    <property type="entry name" value="PHOSPHORIBOSYLAMINOIMIDAZOLE-SUCCINOCARBOXAMIDE SYNTHASE"/>
    <property type="match status" value="1"/>
</dbReference>
<dbReference type="EC" id="6.3.2.6" evidence="8"/>
<dbReference type="HAMAP" id="MF_00137">
    <property type="entry name" value="SAICAR_synth"/>
    <property type="match status" value="1"/>
</dbReference>
<proteinExistence type="inferred from homology"/>
<comment type="similarity">
    <text evidence="2 8">Belongs to the SAICAR synthetase family.</text>
</comment>
<feature type="domain" description="SAICAR synthetase/ADE2 N-terminal" evidence="9">
    <location>
        <begin position="16"/>
        <end position="265"/>
    </location>
</feature>
<dbReference type="InterPro" id="IPR001636">
    <property type="entry name" value="SAICAR_synth"/>
</dbReference>
<dbReference type="GO" id="GO:0006189">
    <property type="term" value="P:'de novo' IMP biosynthetic process"/>
    <property type="evidence" value="ECO:0007669"/>
    <property type="project" value="UniProtKB-UniRule"/>
</dbReference>